<protein>
    <submittedName>
        <fullName evidence="2">Uncharacterized protein</fullName>
    </submittedName>
</protein>
<gene>
    <name evidence="2" type="ORF">SOO65_11395</name>
</gene>
<organism evidence="2 3">
    <name type="scientific">Peredibacter starrii</name>
    <dbReference type="NCBI Taxonomy" id="28202"/>
    <lineage>
        <taxon>Bacteria</taxon>
        <taxon>Pseudomonadati</taxon>
        <taxon>Bdellovibrionota</taxon>
        <taxon>Bacteriovoracia</taxon>
        <taxon>Bacteriovoracales</taxon>
        <taxon>Bacteriovoracaceae</taxon>
        <taxon>Peredibacter</taxon>
    </lineage>
</organism>
<feature type="chain" id="PRO_5043646208" evidence="1">
    <location>
        <begin position="18"/>
        <end position="147"/>
    </location>
</feature>
<evidence type="ECO:0000313" key="3">
    <source>
        <dbReference type="Proteomes" id="UP001324634"/>
    </source>
</evidence>
<dbReference type="EMBL" id="CP139487">
    <property type="protein sequence ID" value="WPU63289.1"/>
    <property type="molecule type" value="Genomic_DNA"/>
</dbReference>
<dbReference type="Proteomes" id="UP001324634">
    <property type="component" value="Chromosome"/>
</dbReference>
<evidence type="ECO:0000313" key="2">
    <source>
        <dbReference type="EMBL" id="WPU63289.1"/>
    </source>
</evidence>
<reference evidence="2 3" key="1">
    <citation type="submission" date="2023-11" db="EMBL/GenBank/DDBJ databases">
        <title>Peredibacter starrii A3.12.</title>
        <authorList>
            <person name="Mitchell R.J."/>
        </authorList>
    </citation>
    <scope>NUCLEOTIDE SEQUENCE [LARGE SCALE GENOMIC DNA]</scope>
    <source>
        <strain evidence="2 3">A3.12</strain>
    </source>
</reference>
<dbReference type="AlphaFoldDB" id="A0AAX4HJ91"/>
<proteinExistence type="predicted"/>
<keyword evidence="3" id="KW-1185">Reference proteome</keyword>
<evidence type="ECO:0000256" key="1">
    <source>
        <dbReference type="SAM" id="SignalP"/>
    </source>
</evidence>
<name>A0AAX4HJ91_9BACT</name>
<dbReference type="RefSeq" id="WP_321389728.1">
    <property type="nucleotide sequence ID" value="NZ_CP139487.1"/>
</dbReference>
<sequence>MKLLITALMILNLSAFAHEGGHGSLTEGGKFGGITSPIVDKAEAGKGDHAKVLFKAELVRAASGKLSLYLFDNKMNLMDLAAFGNEVEAKLEAKKKGKFTYFGDFKFKKAGNHYEAQLPQVEYKPFNIDLFLTKGTQKLFVGFSNLD</sequence>
<keyword evidence="1" id="KW-0732">Signal</keyword>
<accession>A0AAX4HJ91</accession>
<dbReference type="KEGG" id="psti:SOO65_11395"/>
<feature type="signal peptide" evidence="1">
    <location>
        <begin position="1"/>
        <end position="17"/>
    </location>
</feature>